<dbReference type="RefSeq" id="WP_213531784.1">
    <property type="nucleotide sequence ID" value="NZ_BOVJ01000248.1"/>
</dbReference>
<dbReference type="EMBL" id="BOVJ01000248">
    <property type="protein sequence ID" value="GIQ67066.1"/>
    <property type="molecule type" value="Genomic_DNA"/>
</dbReference>
<comment type="caution">
    <text evidence="1">The sequence shown here is derived from an EMBL/GenBank/DDBJ whole genome shotgun (WGS) entry which is preliminary data.</text>
</comment>
<organism evidence="1 2">
    <name type="scientific">Paenibacillus cisolokensis</name>
    <dbReference type="NCBI Taxonomy" id="1658519"/>
    <lineage>
        <taxon>Bacteria</taxon>
        <taxon>Bacillati</taxon>
        <taxon>Bacillota</taxon>
        <taxon>Bacilli</taxon>
        <taxon>Bacillales</taxon>
        <taxon>Paenibacillaceae</taxon>
        <taxon>Paenibacillus</taxon>
    </lineage>
</organism>
<protein>
    <submittedName>
        <fullName evidence="1">Uncharacterized protein</fullName>
    </submittedName>
</protein>
<dbReference type="Proteomes" id="UP000680304">
    <property type="component" value="Unassembled WGS sequence"/>
</dbReference>
<keyword evidence="2" id="KW-1185">Reference proteome</keyword>
<name>A0ABQ4NGP4_9BACL</name>
<accession>A0ABQ4NGP4</accession>
<gene>
    <name evidence="1" type="ORF">PACILC2_56340</name>
</gene>
<evidence type="ECO:0000313" key="2">
    <source>
        <dbReference type="Proteomes" id="UP000680304"/>
    </source>
</evidence>
<proteinExistence type="predicted"/>
<evidence type="ECO:0000313" key="1">
    <source>
        <dbReference type="EMBL" id="GIQ67066.1"/>
    </source>
</evidence>
<sequence length="161" mass="18682">MAVPAVCLGLALLLLAVVPFGGETSAYAIHVIEKDGAIFRLSDNRKSADDYGTFVSNVDARPGLEFYIDGDNIAKIEISTKNEYIYAVDWTKTQHEKFWNVEYYQHFDEERQISVADFSLLYDKNLTMTFDEGFSDYDKIWYRWTAWNMYKWAAEDHFPVS</sequence>
<reference evidence="1 2" key="1">
    <citation type="submission" date="2021-04" db="EMBL/GenBank/DDBJ databases">
        <title>Draft genome sequence of Paenibacillus cisolokensis, LC2-13A.</title>
        <authorList>
            <person name="Uke A."/>
            <person name="Chhe C."/>
            <person name="Baramee S."/>
            <person name="Kosugi A."/>
        </authorList>
    </citation>
    <scope>NUCLEOTIDE SEQUENCE [LARGE SCALE GENOMIC DNA]</scope>
    <source>
        <strain evidence="1 2">LC2-13A</strain>
    </source>
</reference>